<evidence type="ECO:0000259" key="13">
    <source>
        <dbReference type="PROSITE" id="PS50262"/>
    </source>
</evidence>
<dbReference type="GO" id="GO:0043410">
    <property type="term" value="P:positive regulation of MAPK cascade"/>
    <property type="evidence" value="ECO:0007669"/>
    <property type="project" value="TreeGrafter"/>
</dbReference>
<keyword evidence="8 10" id="KW-0675">Receptor</keyword>
<dbReference type="AlphaFoldDB" id="A0A8K0AC04"/>
<evidence type="ECO:0000256" key="1">
    <source>
        <dbReference type="ARBA" id="ARBA00004651"/>
    </source>
</evidence>
<comment type="subcellular location">
    <subcellularLocation>
        <location evidence="1">Cell membrane</location>
        <topology evidence="1">Multi-pass membrane protein</topology>
    </subcellularLocation>
</comment>
<feature type="region of interest" description="Disordered" evidence="11">
    <location>
        <begin position="307"/>
        <end position="349"/>
    </location>
</feature>
<keyword evidence="3" id="KW-1003">Cell membrane</keyword>
<evidence type="ECO:0000313" key="15">
    <source>
        <dbReference type="Proteomes" id="UP000838412"/>
    </source>
</evidence>
<evidence type="ECO:0000256" key="7">
    <source>
        <dbReference type="ARBA" id="ARBA00023136"/>
    </source>
</evidence>
<reference evidence="14" key="1">
    <citation type="submission" date="2022-01" db="EMBL/GenBank/DDBJ databases">
        <authorList>
            <person name="Braso-Vives M."/>
        </authorList>
    </citation>
    <scope>NUCLEOTIDE SEQUENCE</scope>
</reference>
<keyword evidence="4 10" id="KW-0812">Transmembrane</keyword>
<dbReference type="GO" id="GO:0071880">
    <property type="term" value="P:adenylate cyclase-activating adrenergic receptor signaling pathway"/>
    <property type="evidence" value="ECO:0007669"/>
    <property type="project" value="TreeGrafter"/>
</dbReference>
<feature type="transmembrane region" description="Helical" evidence="12">
    <location>
        <begin position="53"/>
        <end position="79"/>
    </location>
</feature>
<dbReference type="PRINTS" id="PR01012">
    <property type="entry name" value="NRPEPTIDEYR"/>
</dbReference>
<dbReference type="SMART" id="SM01381">
    <property type="entry name" value="7TM_GPCR_Srsx"/>
    <property type="match status" value="1"/>
</dbReference>
<evidence type="ECO:0000256" key="9">
    <source>
        <dbReference type="ARBA" id="ARBA00023224"/>
    </source>
</evidence>
<feature type="transmembrane region" description="Helical" evidence="12">
    <location>
        <begin position="130"/>
        <end position="150"/>
    </location>
</feature>
<dbReference type="Pfam" id="PF00001">
    <property type="entry name" value="7tm_1"/>
    <property type="match status" value="1"/>
</dbReference>
<dbReference type="Proteomes" id="UP000838412">
    <property type="component" value="Chromosome 9"/>
</dbReference>
<dbReference type="OrthoDB" id="5955450at2759"/>
<evidence type="ECO:0000256" key="2">
    <source>
        <dbReference type="ARBA" id="ARBA00010663"/>
    </source>
</evidence>
<keyword evidence="9 10" id="KW-0807">Transducer</keyword>
<name>A0A8K0AC04_BRALA</name>
<comment type="similarity">
    <text evidence="2 10">Belongs to the G-protein coupled receptor 1 family.</text>
</comment>
<feature type="transmembrane region" description="Helical" evidence="12">
    <location>
        <begin position="211"/>
        <end position="234"/>
    </location>
</feature>
<dbReference type="InterPro" id="IPR000276">
    <property type="entry name" value="GPCR_Rhodpsn"/>
</dbReference>
<keyword evidence="5 12" id="KW-1133">Transmembrane helix</keyword>
<evidence type="ECO:0000256" key="4">
    <source>
        <dbReference type="ARBA" id="ARBA00022692"/>
    </source>
</evidence>
<evidence type="ECO:0000256" key="5">
    <source>
        <dbReference type="ARBA" id="ARBA00022989"/>
    </source>
</evidence>
<accession>A0A8K0AC04</accession>
<dbReference type="PANTHER" id="PTHR24248:SF200">
    <property type="entry name" value="5-HYDROXYTRYPTAMINE RECEPTOR 1B-LIKE ISOFORM X1"/>
    <property type="match status" value="1"/>
</dbReference>
<feature type="transmembrane region" description="Helical" evidence="12">
    <location>
        <begin position="171"/>
        <end position="191"/>
    </location>
</feature>
<keyword evidence="6 10" id="KW-0297">G-protein coupled receptor</keyword>
<proteinExistence type="inferred from homology"/>
<dbReference type="SUPFAM" id="SSF81321">
    <property type="entry name" value="Family A G protein-coupled receptor-like"/>
    <property type="match status" value="1"/>
</dbReference>
<feature type="compositionally biased region" description="Polar residues" evidence="11">
    <location>
        <begin position="325"/>
        <end position="347"/>
    </location>
</feature>
<evidence type="ECO:0000313" key="14">
    <source>
        <dbReference type="EMBL" id="CAH1273150.1"/>
    </source>
</evidence>
<dbReference type="CDD" id="cd15064">
    <property type="entry name" value="7tmA_5-HT1_5_7"/>
    <property type="match status" value="1"/>
</dbReference>
<dbReference type="InterPro" id="IPR000611">
    <property type="entry name" value="NPY_rcpt"/>
</dbReference>
<dbReference type="InterPro" id="IPR017452">
    <property type="entry name" value="GPCR_Rhodpsn_7TM"/>
</dbReference>
<feature type="transmembrane region" description="Helical" evidence="12">
    <location>
        <begin position="400"/>
        <end position="420"/>
    </location>
</feature>
<dbReference type="PROSITE" id="PS50262">
    <property type="entry name" value="G_PROTEIN_RECEP_F1_2"/>
    <property type="match status" value="1"/>
</dbReference>
<feature type="region of interest" description="Disordered" evidence="11">
    <location>
        <begin position="252"/>
        <end position="294"/>
    </location>
</feature>
<dbReference type="PRINTS" id="PR00237">
    <property type="entry name" value="GPCRRHODOPSN"/>
</dbReference>
<feature type="transmembrane region" description="Helical" evidence="12">
    <location>
        <begin position="91"/>
        <end position="110"/>
    </location>
</feature>
<organism evidence="14 15">
    <name type="scientific">Branchiostoma lanceolatum</name>
    <name type="common">Common lancelet</name>
    <name type="synonym">Amphioxus lanceolatum</name>
    <dbReference type="NCBI Taxonomy" id="7740"/>
    <lineage>
        <taxon>Eukaryota</taxon>
        <taxon>Metazoa</taxon>
        <taxon>Chordata</taxon>
        <taxon>Cephalochordata</taxon>
        <taxon>Leptocardii</taxon>
        <taxon>Amphioxiformes</taxon>
        <taxon>Branchiostomatidae</taxon>
        <taxon>Branchiostoma</taxon>
    </lineage>
</organism>
<dbReference type="EMBL" id="OV696694">
    <property type="protein sequence ID" value="CAH1273150.1"/>
    <property type="molecule type" value="Genomic_DNA"/>
</dbReference>
<evidence type="ECO:0000256" key="12">
    <source>
        <dbReference type="SAM" id="Phobius"/>
    </source>
</evidence>
<dbReference type="PROSITE" id="PS00237">
    <property type="entry name" value="G_PROTEIN_RECEP_F1_1"/>
    <property type="match status" value="1"/>
</dbReference>
<protein>
    <submittedName>
        <fullName evidence="14">HTR1A protein</fullName>
    </submittedName>
</protein>
<feature type="domain" description="G-protein coupled receptors family 1 profile" evidence="13">
    <location>
        <begin position="71"/>
        <end position="452"/>
    </location>
</feature>
<gene>
    <name evidence="14" type="primary">HTR1A</name>
    <name evidence="14" type="ORF">BLAG_LOCUS24574</name>
</gene>
<dbReference type="Gene3D" id="1.20.1070.10">
    <property type="entry name" value="Rhodopsin 7-helix transmembrane proteins"/>
    <property type="match status" value="1"/>
</dbReference>
<dbReference type="PANTHER" id="PTHR24248">
    <property type="entry name" value="ADRENERGIC RECEPTOR-RELATED G-PROTEIN COUPLED RECEPTOR"/>
    <property type="match status" value="1"/>
</dbReference>
<evidence type="ECO:0000256" key="11">
    <source>
        <dbReference type="SAM" id="MobiDB-lite"/>
    </source>
</evidence>
<sequence length="473" mass="51875">MTAATHAALSLNESQSTMMAWNDSVWEDLNSTDTFNTTFPGGGSVRESPSTTWLVLTGLALSLLILVAILGNALVLIAFIKDRRLCTPANYLIVSMAVADLLVSVSVMPLNATYELMETWRLGRPACDLWISLDVTSCTASILSLCVIALDRYWAITDAVKYMHQRTTRRAVVMVAIVWVASLCISVPPLFGWRTAQDVADPLVCRISQDYGYTIFSTFGAFYVPSAVILVVYWKIFRAAQRRIRVRVGAQVPPARRNKPRSSDVDDTAGESRPVSPPPRNRRQQNGKDGEDINIHVKVISVQPAVHSRLDSTTTTATTPEPQPGGSSNKPASAEGYSSNATTSTSKGAAYEERFSKAPCVATVSEGIAVMERASDGFTSAQNLKKKIVFSKERRAAKTLGIITGVFIVCWLPFFLVALIEPFCAGCSISPLARSVITWLGYANSAMNPVLYGFVNKDFQKAFQKIFRRRNNY</sequence>
<keyword evidence="15" id="KW-1185">Reference proteome</keyword>
<keyword evidence="7 12" id="KW-0472">Membrane</keyword>
<dbReference type="GO" id="GO:0005886">
    <property type="term" value="C:plasma membrane"/>
    <property type="evidence" value="ECO:0007669"/>
    <property type="project" value="UniProtKB-SubCell"/>
</dbReference>
<evidence type="ECO:0000256" key="8">
    <source>
        <dbReference type="ARBA" id="ARBA00023170"/>
    </source>
</evidence>
<evidence type="ECO:0000256" key="6">
    <source>
        <dbReference type="ARBA" id="ARBA00023040"/>
    </source>
</evidence>
<evidence type="ECO:0000256" key="3">
    <source>
        <dbReference type="ARBA" id="ARBA00022475"/>
    </source>
</evidence>
<evidence type="ECO:0000256" key="10">
    <source>
        <dbReference type="RuleBase" id="RU000688"/>
    </source>
</evidence>
<dbReference type="GO" id="GO:0004983">
    <property type="term" value="F:neuropeptide Y receptor activity"/>
    <property type="evidence" value="ECO:0007669"/>
    <property type="project" value="InterPro"/>
</dbReference>